<evidence type="ECO:0000313" key="1">
    <source>
        <dbReference type="EMBL" id="SDX09540.1"/>
    </source>
</evidence>
<reference evidence="1 2" key="1">
    <citation type="submission" date="2016-10" db="EMBL/GenBank/DDBJ databases">
        <authorList>
            <person name="de Groot N.N."/>
        </authorList>
    </citation>
    <scope>NUCLEOTIDE SEQUENCE [LARGE SCALE GENOMIC DNA]</scope>
    <source>
        <strain evidence="1 2">DSM 17890</strain>
    </source>
</reference>
<dbReference type="EMBL" id="FNMZ01000003">
    <property type="protein sequence ID" value="SDX09540.1"/>
    <property type="molecule type" value="Genomic_DNA"/>
</dbReference>
<protein>
    <submittedName>
        <fullName evidence="1">Uncharacterized protein</fullName>
    </submittedName>
</protein>
<name>A0A1H2YWG2_9RHOB</name>
<proteinExistence type="predicted"/>
<dbReference type="RefSeq" id="WP_092681601.1">
    <property type="nucleotide sequence ID" value="NZ_FNMZ01000003.1"/>
</dbReference>
<accession>A0A1H2YWG2</accession>
<dbReference type="OrthoDB" id="7659348at2"/>
<organism evidence="1 2">
    <name type="scientific">Albimonas donghaensis</name>
    <dbReference type="NCBI Taxonomy" id="356660"/>
    <lineage>
        <taxon>Bacteria</taxon>
        <taxon>Pseudomonadati</taxon>
        <taxon>Pseudomonadota</taxon>
        <taxon>Alphaproteobacteria</taxon>
        <taxon>Rhodobacterales</taxon>
        <taxon>Paracoccaceae</taxon>
        <taxon>Albimonas</taxon>
    </lineage>
</organism>
<dbReference type="Proteomes" id="UP000199118">
    <property type="component" value="Unassembled WGS sequence"/>
</dbReference>
<sequence length="80" mass="8857">MAQDWIIDVLADLRQYAIRNYHMRLAEQLDDAIVVAAAELRAADSAREADSRRGFGLTTGPFAPVAVFSRPGEEKISRPV</sequence>
<keyword evidence="2" id="KW-1185">Reference proteome</keyword>
<gene>
    <name evidence="1" type="ORF">SAMN05444336_103286</name>
</gene>
<evidence type="ECO:0000313" key="2">
    <source>
        <dbReference type="Proteomes" id="UP000199118"/>
    </source>
</evidence>
<dbReference type="AlphaFoldDB" id="A0A1H2YWG2"/>